<gene>
    <name evidence="2" type="ORF">BCR41DRAFT_364218</name>
</gene>
<evidence type="ECO:0000256" key="1">
    <source>
        <dbReference type="SAM" id="Coils"/>
    </source>
</evidence>
<accession>A0A1Y2G6L4</accession>
<name>A0A1Y2G6L4_9FUNG</name>
<keyword evidence="3" id="KW-1185">Reference proteome</keyword>
<dbReference type="RefSeq" id="XP_021875760.1">
    <property type="nucleotide sequence ID" value="XM_022026009.1"/>
</dbReference>
<evidence type="ECO:0000313" key="2">
    <source>
        <dbReference type="EMBL" id="ORY98368.1"/>
    </source>
</evidence>
<dbReference type="EMBL" id="MCFF01000070">
    <property type="protein sequence ID" value="ORY98368.1"/>
    <property type="molecule type" value="Genomic_DNA"/>
</dbReference>
<evidence type="ECO:0000313" key="3">
    <source>
        <dbReference type="Proteomes" id="UP000193648"/>
    </source>
</evidence>
<dbReference type="InParanoid" id="A0A1Y2G6L4"/>
<keyword evidence="1" id="KW-0175">Coiled coil</keyword>
<proteinExistence type="predicted"/>
<dbReference type="AlphaFoldDB" id="A0A1Y2G6L4"/>
<feature type="coiled-coil region" evidence="1">
    <location>
        <begin position="155"/>
        <end position="182"/>
    </location>
</feature>
<comment type="caution">
    <text evidence="2">The sequence shown here is derived from an EMBL/GenBank/DDBJ whole genome shotgun (WGS) entry which is preliminary data.</text>
</comment>
<protein>
    <submittedName>
        <fullName evidence="2">Uncharacterized protein</fullName>
    </submittedName>
</protein>
<dbReference type="OrthoDB" id="2370453at2759"/>
<dbReference type="Proteomes" id="UP000193648">
    <property type="component" value="Unassembled WGS sequence"/>
</dbReference>
<reference evidence="2 3" key="1">
    <citation type="submission" date="2016-07" db="EMBL/GenBank/DDBJ databases">
        <title>Pervasive Adenine N6-methylation of Active Genes in Fungi.</title>
        <authorList>
            <consortium name="DOE Joint Genome Institute"/>
            <person name="Mondo S.J."/>
            <person name="Dannebaum R.O."/>
            <person name="Kuo R.C."/>
            <person name="Labutti K."/>
            <person name="Haridas S."/>
            <person name="Kuo A."/>
            <person name="Salamov A."/>
            <person name="Ahrendt S.R."/>
            <person name="Lipzen A."/>
            <person name="Sullivan W."/>
            <person name="Andreopoulos W.B."/>
            <person name="Clum A."/>
            <person name="Lindquist E."/>
            <person name="Daum C."/>
            <person name="Ramamoorthy G.K."/>
            <person name="Gryganskyi A."/>
            <person name="Culley D."/>
            <person name="Magnuson J.K."/>
            <person name="James T.Y."/>
            <person name="O'Malley M.A."/>
            <person name="Stajich J.E."/>
            <person name="Spatafora J.W."/>
            <person name="Visel A."/>
            <person name="Grigoriev I.V."/>
        </authorList>
    </citation>
    <scope>NUCLEOTIDE SEQUENCE [LARGE SCALE GENOMIC DNA]</scope>
    <source>
        <strain evidence="2 3">NRRL 3116</strain>
    </source>
</reference>
<organism evidence="2 3">
    <name type="scientific">Lobosporangium transversale</name>
    <dbReference type="NCBI Taxonomy" id="64571"/>
    <lineage>
        <taxon>Eukaryota</taxon>
        <taxon>Fungi</taxon>
        <taxon>Fungi incertae sedis</taxon>
        <taxon>Mucoromycota</taxon>
        <taxon>Mortierellomycotina</taxon>
        <taxon>Mortierellomycetes</taxon>
        <taxon>Mortierellales</taxon>
        <taxon>Mortierellaceae</taxon>
        <taxon>Lobosporangium</taxon>
    </lineage>
</organism>
<dbReference type="GeneID" id="33567852"/>
<sequence>MQPHRHSQKQKRHTLATHASRQEIDAALRFTPKSIAEEQGQGSKQKTIESLAQQVYWWSIHDLDYRPERDNAKIRGHGRSLLLSLQQQQEQGFCSQALESLCESPCAPMFEYLVENIKPRSIVQAKQPCQVQSMKQATDQIVANLTERQLRALQVRELVHAIAHKQQEIKNLKKQIKRQRQTQSVKEIHYQQSSQKVRVLEEFDTLFHELVPKVARNTSLLKSHTSHPHKVEVIFKIMLEGISQIVKLATVDDITIKQITLPGGWGVEELYKQIQQTNDSTNSFLNIVKSMKENILMSSDASQQDLITRAQNRDDSSEASDLLLIFRDHHLERVVQIELALNKISAFKQEIDQLYSRMRFQAQRPDHDKTLAPFIQELEEARAHLKGLGTALEFIQAEQENLVDRVVPKVEQRAKLESMNKAARAVDQRMVKAQKIIRKLMEMIRIKHESVPEKAYTISEDIQSIFQEFVELSELLQSQAYTLKGDAEGLQALTEQSQRLYEVTHQRTLQQPASKAGVLEMIPSFWYETATASSLAAEQLILRQAHCHIENAVRQQAIIKARDANNRMEQTKANALVMLKSFTKKLPDEYMSQTQNDDKMVMKLNSSFEKEITSAIQSVVKYQDSCYTAIQDDIQKILLNTAIGNNAVEEIQGLIKDDSNLHERLSALRPQSSNKRTRQAQ</sequence>